<gene>
    <name evidence="8" type="ORF">L323_00445</name>
</gene>
<name>U4R647_9FIRM</name>
<evidence type="ECO:0000256" key="1">
    <source>
        <dbReference type="ARBA" id="ARBA00001933"/>
    </source>
</evidence>
<keyword evidence="5" id="KW-0456">Lyase</keyword>
<evidence type="ECO:0000259" key="6">
    <source>
        <dbReference type="Pfam" id="PF01276"/>
    </source>
</evidence>
<dbReference type="PANTHER" id="PTHR43277:SF3">
    <property type="entry name" value="DECARBOXYLASE, PUTATIVE-RELATED"/>
    <property type="match status" value="1"/>
</dbReference>
<proteinExistence type="inferred from homology"/>
<dbReference type="InterPro" id="IPR052357">
    <property type="entry name" value="Orn_Lys_Arg_decarboxylase-I"/>
</dbReference>
<dbReference type="Proteomes" id="UP000016860">
    <property type="component" value="Unassembled WGS sequence"/>
</dbReference>
<dbReference type="InterPro" id="IPR036633">
    <property type="entry name" value="Prn/Lys/Arg_de-COase_C_sf"/>
</dbReference>
<comment type="cofactor">
    <cofactor evidence="1">
        <name>pyridoxal 5'-phosphate</name>
        <dbReference type="ChEBI" id="CHEBI:597326"/>
    </cofactor>
</comment>
<feature type="domain" description="Orn/Lys/Arg decarboxylase C-terminal" evidence="7">
    <location>
        <begin position="427"/>
        <end position="486"/>
    </location>
</feature>
<dbReference type="PANTHER" id="PTHR43277">
    <property type="entry name" value="ARGININE DECARBOXYLASE"/>
    <property type="match status" value="1"/>
</dbReference>
<dbReference type="EMBL" id="ATAY01000006">
    <property type="protein sequence ID" value="EPR14304.1"/>
    <property type="molecule type" value="Genomic_DNA"/>
</dbReference>
<accession>U4R647</accession>
<evidence type="ECO:0000259" key="7">
    <source>
        <dbReference type="Pfam" id="PF03711"/>
    </source>
</evidence>
<dbReference type="InterPro" id="IPR008286">
    <property type="entry name" value="Prn/Lys/Arg_de-COase_C"/>
</dbReference>
<dbReference type="STRING" id="1330534.L323_00445"/>
<evidence type="ECO:0000256" key="4">
    <source>
        <dbReference type="ARBA" id="ARBA00022898"/>
    </source>
</evidence>
<keyword evidence="3" id="KW-0210">Decarboxylase</keyword>
<dbReference type="Pfam" id="PF03711">
    <property type="entry name" value="OKR_DC_1_C"/>
    <property type="match status" value="1"/>
</dbReference>
<evidence type="ECO:0000313" key="8">
    <source>
        <dbReference type="EMBL" id="EPR14304.1"/>
    </source>
</evidence>
<evidence type="ECO:0000256" key="3">
    <source>
        <dbReference type="ARBA" id="ARBA00022793"/>
    </source>
</evidence>
<feature type="domain" description="Orn/Lys/Arg decarboxylases family 1 pyridoxal-P attachment site" evidence="6">
    <location>
        <begin position="28"/>
        <end position="322"/>
    </location>
</feature>
<reference evidence="8 9" key="1">
    <citation type="journal article" date="2013" name="Genome Announc.">
        <title>Draft Genome Sequence of the Cellulolytic Bacterium Clostridium papyrosolvens C7 (ATCC 700395).</title>
        <authorList>
            <person name="Zepeda V."/>
            <person name="Dassa B."/>
            <person name="Borovok I."/>
            <person name="Lamed R."/>
            <person name="Bayer E.A."/>
            <person name="Cate J.H."/>
        </authorList>
    </citation>
    <scope>NUCLEOTIDE SEQUENCE [LARGE SCALE GENOMIC DNA]</scope>
    <source>
        <strain evidence="8 9">C7</strain>
    </source>
</reference>
<dbReference type="InterPro" id="IPR000310">
    <property type="entry name" value="Orn/Lys/Arg_deCO2ase_major_dom"/>
</dbReference>
<sequence>MAETSHTRLEIRKLRFNMEKGAKVNNLPIYNYLRKYEKENINIFHMPGHKLSRGVPQELATDILKLDVTEIDGTDNLHYPEGIIKEAQELAARAFEADNTFFLVNGSTCGIQAAIMSVCTRGQKIIIGRDSHKSVVSGLIMSGAEPVFIYPEYNSKFGINEGVTAQSIEKALRMHPEAAAVLITRPNYYGICSDIETIVKIVHSYGKPLIVDEAHGAHLVFSPLLPPSANQYKADIVIQSAHKTLPAVTQGAYMHINGSLIDIEKIRFNLAMLQTSSPSYIIMTYLDIARELMQTEGKEKLFHLIEEINAFKNRIAEIHGYKVLEGKYLGINTIQDPTRLVLNTSGLGISGYDAEGVLRAELSVQVEMADYENLVLITTTADKKQTFDRLNESLSKLAQIPFNDEWGRQAEKIRSLTGQKPYDALQVLSPYEAYAAHKEQKELKSCLGRICAGVVTPYPPGIPVLYPGEIIDSNKISYIDSIIKLGGKVNGVGNNNSVQVVK</sequence>
<dbReference type="Gene3D" id="3.40.640.10">
    <property type="entry name" value="Type I PLP-dependent aspartate aminotransferase-like (Major domain)"/>
    <property type="match status" value="1"/>
</dbReference>
<dbReference type="Gene3D" id="3.90.100.10">
    <property type="entry name" value="Orn/Lys/Arg decarboxylase, C-terminal domain"/>
    <property type="match status" value="1"/>
</dbReference>
<dbReference type="SUPFAM" id="SSF55904">
    <property type="entry name" value="Ornithine decarboxylase C-terminal domain"/>
    <property type="match status" value="1"/>
</dbReference>
<dbReference type="RefSeq" id="WP_020813757.1">
    <property type="nucleotide sequence ID" value="NZ_ATAY01000006.1"/>
</dbReference>
<evidence type="ECO:0000313" key="9">
    <source>
        <dbReference type="Proteomes" id="UP000016860"/>
    </source>
</evidence>
<dbReference type="InterPro" id="IPR015424">
    <property type="entry name" value="PyrdxlP-dep_Trfase"/>
</dbReference>
<dbReference type="CDD" id="cd00615">
    <property type="entry name" value="Orn_deC_like"/>
    <property type="match status" value="1"/>
</dbReference>
<comment type="similarity">
    <text evidence="2">Belongs to the Orn/Lys/Arg decarboxylase class-I family.</text>
</comment>
<evidence type="ECO:0000256" key="5">
    <source>
        <dbReference type="ARBA" id="ARBA00023239"/>
    </source>
</evidence>
<keyword evidence="4" id="KW-0663">Pyridoxal phosphate</keyword>
<dbReference type="Pfam" id="PF01276">
    <property type="entry name" value="OKR_DC_1"/>
    <property type="match status" value="1"/>
</dbReference>
<dbReference type="AlphaFoldDB" id="U4R647"/>
<organism evidence="8 9">
    <name type="scientific">Ruminiclostridium papyrosolvens C7</name>
    <dbReference type="NCBI Taxonomy" id="1330534"/>
    <lineage>
        <taxon>Bacteria</taxon>
        <taxon>Bacillati</taxon>
        <taxon>Bacillota</taxon>
        <taxon>Clostridia</taxon>
        <taxon>Eubacteriales</taxon>
        <taxon>Oscillospiraceae</taxon>
        <taxon>Ruminiclostridium</taxon>
    </lineage>
</organism>
<dbReference type="SUPFAM" id="SSF53383">
    <property type="entry name" value="PLP-dependent transferases"/>
    <property type="match status" value="1"/>
</dbReference>
<dbReference type="InterPro" id="IPR015421">
    <property type="entry name" value="PyrdxlP-dep_Trfase_major"/>
</dbReference>
<protein>
    <submittedName>
        <fullName evidence="8">Decarboxylase</fullName>
    </submittedName>
</protein>
<dbReference type="GO" id="GO:0016831">
    <property type="term" value="F:carboxy-lyase activity"/>
    <property type="evidence" value="ECO:0007669"/>
    <property type="project" value="UniProtKB-KW"/>
</dbReference>
<comment type="caution">
    <text evidence="8">The sequence shown here is derived from an EMBL/GenBank/DDBJ whole genome shotgun (WGS) entry which is preliminary data.</text>
</comment>
<dbReference type="PATRIC" id="fig|1330534.3.peg.91"/>
<evidence type="ECO:0000256" key="2">
    <source>
        <dbReference type="ARBA" id="ARBA00010671"/>
    </source>
</evidence>